<dbReference type="PATRIC" id="fig|1619123.3.peg.202"/>
<dbReference type="InterPro" id="IPR042103">
    <property type="entry name" value="SerRS_1_N_sf"/>
</dbReference>
<evidence type="ECO:0000313" key="19">
    <source>
        <dbReference type="Proteomes" id="UP000033947"/>
    </source>
</evidence>
<name>A0A0G0YSU7_UNCKA</name>
<dbReference type="InterPro" id="IPR045864">
    <property type="entry name" value="aa-tRNA-synth_II/BPL/LPL"/>
</dbReference>
<dbReference type="CDD" id="cd00770">
    <property type="entry name" value="SerRS_core"/>
    <property type="match status" value="1"/>
</dbReference>
<dbReference type="InterPro" id="IPR010978">
    <property type="entry name" value="tRNA-bd_arm"/>
</dbReference>
<evidence type="ECO:0000256" key="11">
    <source>
        <dbReference type="ARBA" id="ARBA00039158"/>
    </source>
</evidence>
<evidence type="ECO:0000256" key="5">
    <source>
        <dbReference type="ARBA" id="ARBA00022490"/>
    </source>
</evidence>
<gene>
    <name evidence="18" type="ORF">UU55_C0002G0083</name>
</gene>
<keyword evidence="5" id="KW-0963">Cytoplasm</keyword>
<dbReference type="Pfam" id="PF02403">
    <property type="entry name" value="Seryl_tRNA_N"/>
    <property type="match status" value="1"/>
</dbReference>
<feature type="binding site" evidence="15">
    <location>
        <position position="259"/>
    </location>
    <ligand>
        <name>L-serine</name>
        <dbReference type="ChEBI" id="CHEBI:33384"/>
    </ligand>
</feature>
<feature type="domain" description="Aminoacyl-transfer RNA synthetases class-II family profile" evidence="17">
    <location>
        <begin position="138"/>
        <end position="408"/>
    </location>
</feature>
<dbReference type="PIRSF" id="PIRSF001529">
    <property type="entry name" value="Ser-tRNA-synth_IIa"/>
    <property type="match status" value="1"/>
</dbReference>
<evidence type="ECO:0000256" key="8">
    <source>
        <dbReference type="ARBA" id="ARBA00022840"/>
    </source>
</evidence>
<dbReference type="PROSITE" id="PS50862">
    <property type="entry name" value="AA_TRNA_LIGASE_II"/>
    <property type="match status" value="1"/>
</dbReference>
<keyword evidence="7" id="KW-0547">Nucleotide-binding</keyword>
<dbReference type="InterPro" id="IPR033729">
    <property type="entry name" value="SerRS_core"/>
</dbReference>
<keyword evidence="8 16" id="KW-0067">ATP-binding</keyword>
<evidence type="ECO:0000256" key="10">
    <source>
        <dbReference type="ARBA" id="ARBA00023146"/>
    </source>
</evidence>
<dbReference type="Gene3D" id="1.10.287.40">
    <property type="entry name" value="Serine-tRNA synthetase, tRNA binding domain"/>
    <property type="match status" value="1"/>
</dbReference>
<dbReference type="Proteomes" id="UP000033947">
    <property type="component" value="Unassembled WGS sequence"/>
</dbReference>
<comment type="subcellular location">
    <subcellularLocation>
        <location evidence="1">Cytoplasm</location>
    </subcellularLocation>
</comment>
<dbReference type="EMBL" id="LCBB01000002">
    <property type="protein sequence ID" value="KKS03478.1"/>
    <property type="molecule type" value="Genomic_DNA"/>
</dbReference>
<evidence type="ECO:0000256" key="2">
    <source>
        <dbReference type="ARBA" id="ARBA00005045"/>
    </source>
</evidence>
<dbReference type="PRINTS" id="PR00981">
    <property type="entry name" value="TRNASYNTHSER"/>
</dbReference>
<dbReference type="PANTHER" id="PTHR43697">
    <property type="entry name" value="SERYL-TRNA SYNTHETASE"/>
    <property type="match status" value="1"/>
</dbReference>
<accession>A0A0G0YSU7</accession>
<evidence type="ECO:0000256" key="14">
    <source>
        <dbReference type="NCBIfam" id="TIGR00414"/>
    </source>
</evidence>
<evidence type="ECO:0000256" key="3">
    <source>
        <dbReference type="ARBA" id="ARBA00010728"/>
    </source>
</evidence>
<dbReference type="EC" id="6.1.1.11" evidence="4 14"/>
<evidence type="ECO:0000313" key="18">
    <source>
        <dbReference type="EMBL" id="KKS03478.1"/>
    </source>
</evidence>
<dbReference type="InterPro" id="IPR002314">
    <property type="entry name" value="aa-tRNA-synt_IIb"/>
</dbReference>
<feature type="binding site" evidence="15">
    <location>
        <position position="381"/>
    </location>
    <ligand>
        <name>L-serine</name>
        <dbReference type="ChEBI" id="CHEBI:33384"/>
    </ligand>
</feature>
<comment type="pathway">
    <text evidence="2">Aminoacyl-tRNA biosynthesis; selenocysteinyl-tRNA(Sec) biosynthesis; L-seryl-tRNA(Sec) from L-serine and tRNA(Sec): step 1/1.</text>
</comment>
<evidence type="ECO:0000256" key="15">
    <source>
        <dbReference type="PIRSR" id="PIRSR001529-1"/>
    </source>
</evidence>
<evidence type="ECO:0000256" key="4">
    <source>
        <dbReference type="ARBA" id="ARBA00012840"/>
    </source>
</evidence>
<dbReference type="InterPro" id="IPR015866">
    <property type="entry name" value="Ser-tRNA-synth_1_N"/>
</dbReference>
<evidence type="ECO:0000256" key="1">
    <source>
        <dbReference type="ARBA" id="ARBA00004496"/>
    </source>
</evidence>
<comment type="catalytic activity">
    <reaction evidence="13">
        <text>tRNA(Ser) + L-serine + ATP = L-seryl-tRNA(Ser) + AMP + diphosphate + H(+)</text>
        <dbReference type="Rhea" id="RHEA:12292"/>
        <dbReference type="Rhea" id="RHEA-COMP:9669"/>
        <dbReference type="Rhea" id="RHEA-COMP:9703"/>
        <dbReference type="ChEBI" id="CHEBI:15378"/>
        <dbReference type="ChEBI" id="CHEBI:30616"/>
        <dbReference type="ChEBI" id="CHEBI:33019"/>
        <dbReference type="ChEBI" id="CHEBI:33384"/>
        <dbReference type="ChEBI" id="CHEBI:78442"/>
        <dbReference type="ChEBI" id="CHEBI:78533"/>
        <dbReference type="ChEBI" id="CHEBI:456215"/>
        <dbReference type="EC" id="6.1.1.11"/>
    </reaction>
</comment>
<feature type="binding site" evidence="15">
    <location>
        <position position="282"/>
    </location>
    <ligand>
        <name>L-serine</name>
        <dbReference type="ChEBI" id="CHEBI:33384"/>
    </ligand>
</feature>
<evidence type="ECO:0000256" key="13">
    <source>
        <dbReference type="ARBA" id="ARBA00048823"/>
    </source>
</evidence>
<evidence type="ECO:0000256" key="9">
    <source>
        <dbReference type="ARBA" id="ARBA00022917"/>
    </source>
</evidence>
<comment type="caution">
    <text evidence="18">The sequence shown here is derived from an EMBL/GenBank/DDBJ whole genome shotgun (WGS) entry which is preliminary data.</text>
</comment>
<dbReference type="GO" id="GO:0005524">
    <property type="term" value="F:ATP binding"/>
    <property type="evidence" value="ECO:0007669"/>
    <property type="project" value="UniProtKB-KW"/>
</dbReference>
<dbReference type="NCBIfam" id="TIGR00414">
    <property type="entry name" value="serS"/>
    <property type="match status" value="1"/>
</dbReference>
<reference evidence="18 19" key="1">
    <citation type="journal article" date="2015" name="Nature">
        <title>rRNA introns, odd ribosomes, and small enigmatic genomes across a large radiation of phyla.</title>
        <authorList>
            <person name="Brown C.T."/>
            <person name="Hug L.A."/>
            <person name="Thomas B.C."/>
            <person name="Sharon I."/>
            <person name="Castelle C.J."/>
            <person name="Singh A."/>
            <person name="Wilkins M.J."/>
            <person name="Williams K.H."/>
            <person name="Banfield J.F."/>
        </authorList>
    </citation>
    <scope>NUCLEOTIDE SEQUENCE [LARGE SCALE GENOMIC DNA]</scope>
</reference>
<feature type="site" description="Important for serine binding" evidence="15">
    <location>
        <position position="383"/>
    </location>
</feature>
<evidence type="ECO:0000256" key="16">
    <source>
        <dbReference type="PIRSR" id="PIRSR001529-2"/>
    </source>
</evidence>
<dbReference type="GO" id="GO:0006434">
    <property type="term" value="P:seryl-tRNA aminoacylation"/>
    <property type="evidence" value="ECO:0007669"/>
    <property type="project" value="UniProtKB-UniRule"/>
</dbReference>
<organism evidence="18 19">
    <name type="scientific">candidate division WWE3 bacterium GW2011_GWC2_41_23</name>
    <dbReference type="NCBI Taxonomy" id="1619123"/>
    <lineage>
        <taxon>Bacteria</taxon>
        <taxon>Katanobacteria</taxon>
    </lineage>
</organism>
<evidence type="ECO:0000256" key="6">
    <source>
        <dbReference type="ARBA" id="ARBA00022598"/>
    </source>
</evidence>
<comment type="similarity">
    <text evidence="3">Belongs to the class-II aminoacyl-tRNA synthetase family. Type-1 seryl-tRNA synthetase subfamily.</text>
</comment>
<evidence type="ECO:0000259" key="17">
    <source>
        <dbReference type="PROSITE" id="PS50862"/>
    </source>
</evidence>
<proteinExistence type="inferred from homology"/>
<dbReference type="SUPFAM" id="SSF55681">
    <property type="entry name" value="Class II aaRS and biotin synthetases"/>
    <property type="match status" value="1"/>
</dbReference>
<keyword evidence="10" id="KW-0030">Aminoacyl-tRNA synthetase</keyword>
<feature type="binding site" evidence="15">
    <location>
        <position position="228"/>
    </location>
    <ligand>
        <name>L-serine</name>
        <dbReference type="ChEBI" id="CHEBI:33384"/>
    </ligand>
</feature>
<dbReference type="SUPFAM" id="SSF46589">
    <property type="entry name" value="tRNA-binding arm"/>
    <property type="match status" value="1"/>
</dbReference>
<dbReference type="InterPro" id="IPR006195">
    <property type="entry name" value="aa-tRNA-synth_II"/>
</dbReference>
<keyword evidence="6 18" id="KW-0436">Ligase</keyword>
<keyword evidence="9" id="KW-0648">Protein biosynthesis</keyword>
<dbReference type="InterPro" id="IPR002317">
    <property type="entry name" value="Ser-tRNA-ligase_type_1"/>
</dbReference>
<evidence type="ECO:0000256" key="7">
    <source>
        <dbReference type="ARBA" id="ARBA00022741"/>
    </source>
</evidence>
<dbReference type="GO" id="GO:0005737">
    <property type="term" value="C:cytoplasm"/>
    <property type="evidence" value="ECO:0007669"/>
    <property type="project" value="UniProtKB-SubCell"/>
</dbReference>
<feature type="binding site" evidence="16">
    <location>
        <begin position="259"/>
        <end position="261"/>
    </location>
    <ligand>
        <name>ATP</name>
        <dbReference type="ChEBI" id="CHEBI:30616"/>
    </ligand>
</feature>
<sequence length="427" mass="48725">MLDINFIKNNKDLVKKAVEDKQLSKTISIDKLIETHDLYLSLLKKVELHRALRNKLSEGISKVAAEDRPKLITEATAVKEELIKFEKDLTEIKSIFDQMMLWVPSVPADDVPVGQDESGNKVVREEGSIKEPSFKPKDHVDLGLSLDIMDLERGTKIGGFRGYFLKNEGAQLEQAILRYACDLMLGEGYTMLSVPWIVKPEFFTGTGYFPWGEDDHYRLEDDKALIGTAEVSLTSYYAGEVLNESDLPVKLFGLSPCFRKEVGAYGKDTKGIFRLHQFNKVEQVVLTTANEELTREWHDKMLNHAENVLKGLNLPYRVLLMCTGDMGAGQVKKYDLETWFPSQSNYRETHSDSYFRDFQSRRLNIKYRDSAGELKYVYTLNNTVAATPRLLAAVIENYQNVDGSITVPEVLRKYVNFDKILPKQKII</sequence>
<feature type="binding site" evidence="16">
    <location>
        <begin position="348"/>
        <end position="351"/>
    </location>
    <ligand>
        <name>ATP</name>
        <dbReference type="ChEBI" id="CHEBI:30616"/>
    </ligand>
</feature>
<dbReference type="Pfam" id="PF00587">
    <property type="entry name" value="tRNA-synt_2b"/>
    <property type="match status" value="1"/>
</dbReference>
<evidence type="ECO:0000256" key="12">
    <source>
        <dbReference type="ARBA" id="ARBA00047929"/>
    </source>
</evidence>
<dbReference type="GO" id="GO:0004828">
    <property type="term" value="F:serine-tRNA ligase activity"/>
    <property type="evidence" value="ECO:0007669"/>
    <property type="project" value="UniProtKB-UniRule"/>
</dbReference>
<protein>
    <recommendedName>
        <fullName evidence="11 14">Serine--tRNA ligase</fullName>
        <ecNumber evidence="4 14">6.1.1.11</ecNumber>
    </recommendedName>
</protein>
<dbReference type="PANTHER" id="PTHR43697:SF1">
    <property type="entry name" value="SERINE--TRNA LIGASE"/>
    <property type="match status" value="1"/>
</dbReference>
<dbReference type="Gene3D" id="3.30.930.10">
    <property type="entry name" value="Bira Bifunctional Protein, Domain 2"/>
    <property type="match status" value="1"/>
</dbReference>
<comment type="catalytic activity">
    <reaction evidence="12">
        <text>tRNA(Sec) + L-serine + ATP = L-seryl-tRNA(Sec) + AMP + diphosphate + H(+)</text>
        <dbReference type="Rhea" id="RHEA:42580"/>
        <dbReference type="Rhea" id="RHEA-COMP:9742"/>
        <dbReference type="Rhea" id="RHEA-COMP:10128"/>
        <dbReference type="ChEBI" id="CHEBI:15378"/>
        <dbReference type="ChEBI" id="CHEBI:30616"/>
        <dbReference type="ChEBI" id="CHEBI:33019"/>
        <dbReference type="ChEBI" id="CHEBI:33384"/>
        <dbReference type="ChEBI" id="CHEBI:78442"/>
        <dbReference type="ChEBI" id="CHEBI:78533"/>
        <dbReference type="ChEBI" id="CHEBI:456215"/>
        <dbReference type="EC" id="6.1.1.11"/>
    </reaction>
</comment>
<dbReference type="AlphaFoldDB" id="A0A0G0YSU7"/>